<dbReference type="InterPro" id="IPR012715">
    <property type="entry name" value="Chap_CCT_alpha"/>
</dbReference>
<evidence type="ECO:0000313" key="10">
    <source>
        <dbReference type="EMBL" id="CAD8948418.1"/>
    </source>
</evidence>
<dbReference type="NCBIfam" id="TIGR02340">
    <property type="entry name" value="chap_CCT_alpha"/>
    <property type="match status" value="1"/>
</dbReference>
<proteinExistence type="inferred from homology"/>
<evidence type="ECO:0000256" key="7">
    <source>
        <dbReference type="ARBA" id="ARBA00023186"/>
    </source>
</evidence>
<dbReference type="GO" id="GO:0016887">
    <property type="term" value="F:ATP hydrolysis activity"/>
    <property type="evidence" value="ECO:0007669"/>
    <property type="project" value="InterPro"/>
</dbReference>
<dbReference type="PRINTS" id="PR00304">
    <property type="entry name" value="TCOMPLEXTCP1"/>
</dbReference>
<comment type="subcellular location">
    <subcellularLocation>
        <location evidence="1">Cytoplasm</location>
    </subcellularLocation>
</comment>
<sequence length="549" mass="58861">MSSEQFGESGLTGLEGDRTHGQDVRTANVMACSAIANVVKSSLGPVGLDKMLVDNIGDTTVTNDGATILNLLEVEHPAGKVLVELAQLQDKEVGDGTTSVVVLAAELLKRANELVGMKIHPTSIISGFRLAQKEATKFINDKMSTKTEKLGREALMNAAKTSMSSKILNIDSDFFAALAVDSVLHVKTTNAAGEARYPVKAVNILKAHGRGSRESRLIQGYGLNCVRASQAMPTCVNGAKIALIDYDLRKFKMSMGVQVVVTDPTKLQAIRDREEDIMKERIEMMIKAGANVILTTKGIDDMCLKYFVEAGAIACRRVKKDDMRRIAKVTGGTIQLSLAGMDGEESFDPSLLGSADKVYEDRVGDNEMLVLEGCASHKSCSILLRGANEYTLDEMERALHDAMCVVKRVLESGSVVPGGGAVEAALSIYLDNFATTLSSREQMAIAEFSEALLVIPKTLAVNAACDATELVAKLRADHNFAQSDPAKYKEKQNSGLNLVSGAIQNSLQAGVIEPSMSKAKMLGFATEAAITILRIDDMVKAAPKQEEGP</sequence>
<dbReference type="InterPro" id="IPR054827">
    <property type="entry name" value="thermosome_alpha"/>
</dbReference>
<evidence type="ECO:0000256" key="6">
    <source>
        <dbReference type="ARBA" id="ARBA00022840"/>
    </source>
</evidence>
<evidence type="ECO:0000256" key="4">
    <source>
        <dbReference type="ARBA" id="ARBA00022490"/>
    </source>
</evidence>
<dbReference type="CDD" id="cd03335">
    <property type="entry name" value="TCP1_alpha"/>
    <property type="match status" value="1"/>
</dbReference>
<dbReference type="Gene3D" id="3.30.260.10">
    <property type="entry name" value="TCP-1-like chaperonin intermediate domain"/>
    <property type="match status" value="1"/>
</dbReference>
<evidence type="ECO:0000256" key="1">
    <source>
        <dbReference type="ARBA" id="ARBA00004496"/>
    </source>
</evidence>
<evidence type="ECO:0000256" key="8">
    <source>
        <dbReference type="ARBA" id="ARBA00030049"/>
    </source>
</evidence>
<dbReference type="Gene3D" id="3.50.7.10">
    <property type="entry name" value="GroEL"/>
    <property type="match status" value="1"/>
</dbReference>
<dbReference type="GO" id="GO:0140662">
    <property type="term" value="F:ATP-dependent protein folding chaperone"/>
    <property type="evidence" value="ECO:0007669"/>
    <property type="project" value="InterPro"/>
</dbReference>
<accession>A0A6U4MQG8</accession>
<keyword evidence="6 9" id="KW-0067">ATP-binding</keyword>
<evidence type="ECO:0000256" key="5">
    <source>
        <dbReference type="ARBA" id="ARBA00022741"/>
    </source>
</evidence>
<reference evidence="10" key="1">
    <citation type="submission" date="2021-01" db="EMBL/GenBank/DDBJ databases">
        <authorList>
            <person name="Corre E."/>
            <person name="Pelletier E."/>
            <person name="Niang G."/>
            <person name="Scheremetjew M."/>
            <person name="Finn R."/>
            <person name="Kale V."/>
            <person name="Holt S."/>
            <person name="Cochrane G."/>
            <person name="Meng A."/>
            <person name="Brown T."/>
            <person name="Cohen L."/>
        </authorList>
    </citation>
    <scope>NUCLEOTIDE SEQUENCE</scope>
    <source>
        <strain evidence="10">CCMP644</strain>
    </source>
</reference>
<dbReference type="GO" id="GO:0051082">
    <property type="term" value="F:unfolded protein binding"/>
    <property type="evidence" value="ECO:0007669"/>
    <property type="project" value="InterPro"/>
</dbReference>
<dbReference type="FunFam" id="3.50.7.10:FF:000009">
    <property type="entry name" value="T-complex protein 1 subunit alpha"/>
    <property type="match status" value="1"/>
</dbReference>
<dbReference type="InterPro" id="IPR027410">
    <property type="entry name" value="TCP-1-like_intermed_sf"/>
</dbReference>
<keyword evidence="7 9" id="KW-0143">Chaperone</keyword>
<dbReference type="Gene3D" id="1.10.560.10">
    <property type="entry name" value="GroEL-like equatorial domain"/>
    <property type="match status" value="1"/>
</dbReference>
<dbReference type="PROSITE" id="PS00995">
    <property type="entry name" value="TCP1_3"/>
    <property type="match status" value="1"/>
</dbReference>
<dbReference type="InterPro" id="IPR002423">
    <property type="entry name" value="Cpn60/GroEL/TCP-1"/>
</dbReference>
<dbReference type="FunFam" id="1.10.560.10:FF:000070">
    <property type="entry name" value="Uncharacterized protein"/>
    <property type="match status" value="1"/>
</dbReference>
<dbReference type="GO" id="GO:0005737">
    <property type="term" value="C:cytoplasm"/>
    <property type="evidence" value="ECO:0007669"/>
    <property type="project" value="UniProtKB-SubCell"/>
</dbReference>
<comment type="similarity">
    <text evidence="2 9">Belongs to the TCP-1 chaperonin family.</text>
</comment>
<dbReference type="NCBIfam" id="NF041083">
    <property type="entry name" value="thermosome_beta"/>
    <property type="match status" value="1"/>
</dbReference>
<keyword evidence="4" id="KW-0963">Cytoplasm</keyword>
<name>A0A6U4MQG8_HEMAN</name>
<dbReference type="PROSITE" id="PS00750">
    <property type="entry name" value="TCP1_1"/>
    <property type="match status" value="1"/>
</dbReference>
<keyword evidence="5 9" id="KW-0547">Nucleotide-binding</keyword>
<dbReference type="Pfam" id="PF00118">
    <property type="entry name" value="Cpn60_TCP1"/>
    <property type="match status" value="1"/>
</dbReference>
<dbReference type="EMBL" id="HBFX01004737">
    <property type="protein sequence ID" value="CAD8948418.1"/>
    <property type="molecule type" value="Transcribed_RNA"/>
</dbReference>
<dbReference type="InterPro" id="IPR017998">
    <property type="entry name" value="Chaperone_TCP-1"/>
</dbReference>
<dbReference type="InterPro" id="IPR002194">
    <property type="entry name" value="Chaperonin_TCP-1_CS"/>
</dbReference>
<dbReference type="SUPFAM" id="SSF54849">
    <property type="entry name" value="GroEL-intermediate domain like"/>
    <property type="match status" value="1"/>
</dbReference>
<evidence type="ECO:0000256" key="2">
    <source>
        <dbReference type="ARBA" id="ARBA00008020"/>
    </source>
</evidence>
<dbReference type="PANTHER" id="PTHR11353">
    <property type="entry name" value="CHAPERONIN"/>
    <property type="match status" value="1"/>
</dbReference>
<dbReference type="InterPro" id="IPR053374">
    <property type="entry name" value="TCP-1_chaperonin"/>
</dbReference>
<dbReference type="AlphaFoldDB" id="A0A6U4MQG8"/>
<evidence type="ECO:0000256" key="3">
    <source>
        <dbReference type="ARBA" id="ARBA00014424"/>
    </source>
</evidence>
<evidence type="ECO:0000256" key="9">
    <source>
        <dbReference type="RuleBase" id="RU004187"/>
    </source>
</evidence>
<dbReference type="NCBIfam" id="NF041082">
    <property type="entry name" value="thermosome_alpha"/>
    <property type="match status" value="1"/>
</dbReference>
<organism evidence="10">
    <name type="scientific">Hemiselmis andersenii</name>
    <name type="common">Cryptophyte alga</name>
    <dbReference type="NCBI Taxonomy" id="464988"/>
    <lineage>
        <taxon>Eukaryota</taxon>
        <taxon>Cryptophyceae</taxon>
        <taxon>Cryptomonadales</taxon>
        <taxon>Hemiselmidaceae</taxon>
        <taxon>Hemiselmis</taxon>
    </lineage>
</organism>
<gene>
    <name evidence="10" type="ORF">HAND00432_LOCUS2936</name>
</gene>
<dbReference type="InterPro" id="IPR027413">
    <property type="entry name" value="GROEL-like_equatorial_sf"/>
</dbReference>
<dbReference type="SUPFAM" id="SSF48592">
    <property type="entry name" value="GroEL equatorial domain-like"/>
    <property type="match status" value="1"/>
</dbReference>
<protein>
    <recommendedName>
        <fullName evidence="3">T-complex protein 1 subunit alpha</fullName>
    </recommendedName>
    <alternativeName>
        <fullName evidence="8">CCT-alpha</fullName>
    </alternativeName>
</protein>
<dbReference type="PROSITE" id="PS00751">
    <property type="entry name" value="TCP1_2"/>
    <property type="match status" value="1"/>
</dbReference>
<dbReference type="InterPro" id="IPR027409">
    <property type="entry name" value="GroEL-like_apical_dom_sf"/>
</dbReference>
<dbReference type="SUPFAM" id="SSF52029">
    <property type="entry name" value="GroEL apical domain-like"/>
    <property type="match status" value="1"/>
</dbReference>
<dbReference type="GO" id="GO:0005524">
    <property type="term" value="F:ATP binding"/>
    <property type="evidence" value="ECO:0007669"/>
    <property type="project" value="UniProtKB-KW"/>
</dbReference>